<sequence length="68" mass="7274">MPLNDTKIRSLKSSAKPFKVSDSRGLYLLVNPGGSIITLNLLSGAEFRASRCNTPPGFSYCSVIGGNR</sequence>
<name>A0A7H4PJP9_9ENTR</name>
<dbReference type="AlphaFoldDB" id="A0A7H4PJP9"/>
<accession>A0A7H4PJP9</accession>
<dbReference type="Gene3D" id="3.30.160.390">
    <property type="entry name" value="Integrase, DNA-binding domain"/>
    <property type="match status" value="1"/>
</dbReference>
<reference evidence="3 4" key="1">
    <citation type="submission" date="2018-06" db="EMBL/GenBank/DDBJ databases">
        <authorList>
            <consortium name="Pathogen Informatics"/>
            <person name="Doyle S."/>
        </authorList>
    </citation>
    <scope>NUCLEOTIDE SEQUENCE [LARGE SCALE GENOMIC DNA]</scope>
    <source>
        <strain evidence="2 3">NCTC11685</strain>
        <strain evidence="1 4">NCTC11694</strain>
    </source>
</reference>
<evidence type="ECO:0000313" key="2">
    <source>
        <dbReference type="EMBL" id="STW78622.1"/>
    </source>
</evidence>
<dbReference type="Proteomes" id="UP000254863">
    <property type="component" value="Unassembled WGS sequence"/>
</dbReference>
<gene>
    <name evidence="2" type="ORF">NCTC11685_05928</name>
    <name evidence="1" type="ORF">NCTC11694_06858</name>
</gene>
<comment type="caution">
    <text evidence="2">The sequence shown here is derived from an EMBL/GenBank/DDBJ whole genome shotgun (WGS) entry which is preliminary data.</text>
</comment>
<evidence type="ECO:0000313" key="3">
    <source>
        <dbReference type="Proteomes" id="UP000254863"/>
    </source>
</evidence>
<evidence type="ECO:0000313" key="1">
    <source>
        <dbReference type="EMBL" id="STT07255.1"/>
    </source>
</evidence>
<dbReference type="Proteomes" id="UP000255050">
    <property type="component" value="Unassembled WGS sequence"/>
</dbReference>
<evidence type="ECO:0000313" key="4">
    <source>
        <dbReference type="Proteomes" id="UP000255050"/>
    </source>
</evidence>
<dbReference type="EMBL" id="UGJR01000006">
    <property type="protein sequence ID" value="STT07255.1"/>
    <property type="molecule type" value="Genomic_DNA"/>
</dbReference>
<dbReference type="InterPro" id="IPR038488">
    <property type="entry name" value="Integrase_DNA-bd_sf"/>
</dbReference>
<dbReference type="EMBL" id="UGMS01000003">
    <property type="protein sequence ID" value="STW78622.1"/>
    <property type="molecule type" value="Genomic_DNA"/>
</dbReference>
<proteinExistence type="predicted"/>
<protein>
    <submittedName>
        <fullName evidence="2">Integrase family protein</fullName>
    </submittedName>
</protein>
<organism evidence="2 3">
    <name type="scientific">Klebsiella michiganensis</name>
    <dbReference type="NCBI Taxonomy" id="1134687"/>
    <lineage>
        <taxon>Bacteria</taxon>
        <taxon>Pseudomonadati</taxon>
        <taxon>Pseudomonadota</taxon>
        <taxon>Gammaproteobacteria</taxon>
        <taxon>Enterobacterales</taxon>
        <taxon>Enterobacteriaceae</taxon>
        <taxon>Klebsiella/Raoultella group</taxon>
        <taxon>Klebsiella</taxon>
    </lineage>
</organism>